<reference evidence="4 5" key="1">
    <citation type="submission" date="2019-08" db="EMBL/GenBank/DDBJ databases">
        <title>In-depth cultivation of the pig gut microbiome towards novel bacterial diversity and tailored functional studies.</title>
        <authorList>
            <person name="Wylensek D."/>
            <person name="Hitch T.C.A."/>
            <person name="Clavel T."/>
        </authorList>
    </citation>
    <scope>NUCLEOTIDE SEQUENCE [LARGE SCALE GENOMIC DNA]</scope>
    <source>
        <strain evidence="4 5">Oil+RF-744-WCA-WT-13</strain>
    </source>
</reference>
<keyword evidence="5" id="KW-1185">Reference proteome</keyword>
<dbReference type="EMBL" id="VUMV01000002">
    <property type="protein sequence ID" value="MST81366.1"/>
    <property type="molecule type" value="Genomic_DNA"/>
</dbReference>
<name>A0A7X2P7T1_9FIRM</name>
<accession>A0A7X2P7T1</accession>
<dbReference type="AlphaFoldDB" id="A0A7X2P7T1"/>
<dbReference type="Gene3D" id="2.60.40.790">
    <property type="match status" value="1"/>
</dbReference>
<dbReference type="InterPro" id="IPR031107">
    <property type="entry name" value="Small_HSP"/>
</dbReference>
<dbReference type="PANTHER" id="PTHR11527">
    <property type="entry name" value="HEAT-SHOCK PROTEIN 20 FAMILY MEMBER"/>
    <property type="match status" value="1"/>
</dbReference>
<feature type="domain" description="SHSP" evidence="3">
    <location>
        <begin position="31"/>
        <end position="147"/>
    </location>
</feature>
<evidence type="ECO:0000256" key="2">
    <source>
        <dbReference type="RuleBase" id="RU003616"/>
    </source>
</evidence>
<dbReference type="Proteomes" id="UP000466864">
    <property type="component" value="Unassembled WGS sequence"/>
</dbReference>
<comment type="similarity">
    <text evidence="1 2">Belongs to the small heat shock protein (HSP20) family.</text>
</comment>
<evidence type="ECO:0000259" key="3">
    <source>
        <dbReference type="PROSITE" id="PS01031"/>
    </source>
</evidence>
<dbReference type="CDD" id="cd06471">
    <property type="entry name" value="ACD_LpsHSP_like"/>
    <property type="match status" value="1"/>
</dbReference>
<protein>
    <submittedName>
        <fullName evidence="4">Hsp20/alpha crystallin family protein</fullName>
    </submittedName>
</protein>
<dbReference type="InterPro" id="IPR008978">
    <property type="entry name" value="HSP20-like_chaperone"/>
</dbReference>
<proteinExistence type="inferred from homology"/>
<sequence length="148" mass="17022">MYLPSLFGEDLFDNWFDDFDRAFYPAKSTAQQKTHGLMRTDVVEKDDHYELNVDLPGYKKEDIELSLDQGYLKISAKKDQNTEEKNKEGKVIRRERYSGSMARSFYVGDDITEEDVQAKFENGVLTVSVPKKDVQKAVPEKKTIAIEG</sequence>
<gene>
    <name evidence="4" type="ORF">FYJ60_03415</name>
</gene>
<evidence type="ECO:0000256" key="1">
    <source>
        <dbReference type="PROSITE-ProRule" id="PRU00285"/>
    </source>
</evidence>
<evidence type="ECO:0000313" key="5">
    <source>
        <dbReference type="Proteomes" id="UP000466864"/>
    </source>
</evidence>
<evidence type="ECO:0000313" key="4">
    <source>
        <dbReference type="EMBL" id="MST81366.1"/>
    </source>
</evidence>
<dbReference type="SUPFAM" id="SSF49764">
    <property type="entry name" value="HSP20-like chaperones"/>
    <property type="match status" value="1"/>
</dbReference>
<comment type="caution">
    <text evidence="4">The sequence shown here is derived from an EMBL/GenBank/DDBJ whole genome shotgun (WGS) entry which is preliminary data.</text>
</comment>
<dbReference type="InterPro" id="IPR002068">
    <property type="entry name" value="A-crystallin/Hsp20_dom"/>
</dbReference>
<dbReference type="Pfam" id="PF00011">
    <property type="entry name" value="HSP20"/>
    <property type="match status" value="1"/>
</dbReference>
<organism evidence="4 5">
    <name type="scientific">Bilifractor porci</name>
    <dbReference type="NCBI Taxonomy" id="2606636"/>
    <lineage>
        <taxon>Bacteria</taxon>
        <taxon>Bacillati</taxon>
        <taxon>Bacillota</taxon>
        <taxon>Clostridia</taxon>
        <taxon>Lachnospirales</taxon>
        <taxon>Lachnospiraceae</taxon>
        <taxon>Bilifractor</taxon>
    </lineage>
</organism>
<dbReference type="RefSeq" id="WP_154457568.1">
    <property type="nucleotide sequence ID" value="NZ_VUMV01000002.1"/>
</dbReference>
<dbReference type="PROSITE" id="PS01031">
    <property type="entry name" value="SHSP"/>
    <property type="match status" value="1"/>
</dbReference>